<organism evidence="2 3">
    <name type="scientific">Amanita thiersii Skay4041</name>
    <dbReference type="NCBI Taxonomy" id="703135"/>
    <lineage>
        <taxon>Eukaryota</taxon>
        <taxon>Fungi</taxon>
        <taxon>Dikarya</taxon>
        <taxon>Basidiomycota</taxon>
        <taxon>Agaricomycotina</taxon>
        <taxon>Agaricomycetes</taxon>
        <taxon>Agaricomycetidae</taxon>
        <taxon>Agaricales</taxon>
        <taxon>Pluteineae</taxon>
        <taxon>Amanitaceae</taxon>
        <taxon>Amanita</taxon>
    </lineage>
</organism>
<reference evidence="2 3" key="1">
    <citation type="submission" date="2014-02" db="EMBL/GenBank/DDBJ databases">
        <title>Transposable element dynamics among asymbiotic and ectomycorrhizal Amanita fungi.</title>
        <authorList>
            <consortium name="DOE Joint Genome Institute"/>
            <person name="Hess J."/>
            <person name="Skrede I."/>
            <person name="Wolfe B."/>
            <person name="LaButti K."/>
            <person name="Ohm R.A."/>
            <person name="Grigoriev I.V."/>
            <person name="Pringle A."/>
        </authorList>
    </citation>
    <scope>NUCLEOTIDE SEQUENCE [LARGE SCALE GENOMIC DNA]</scope>
    <source>
        <strain evidence="2 3">SKay4041</strain>
    </source>
</reference>
<gene>
    <name evidence="2" type="ORF">AMATHDRAFT_5616</name>
</gene>
<dbReference type="EMBL" id="KZ302055">
    <property type="protein sequence ID" value="PFH48646.1"/>
    <property type="molecule type" value="Genomic_DNA"/>
</dbReference>
<dbReference type="OrthoDB" id="3021007at2759"/>
<dbReference type="AlphaFoldDB" id="A0A2A9NLL8"/>
<accession>A0A2A9NLL8</accession>
<evidence type="ECO:0000256" key="1">
    <source>
        <dbReference type="SAM" id="Coils"/>
    </source>
</evidence>
<sequence>MAPGFRKSVHGAYRSLVKTIKGTSRGFLGEIFNKHKDPIDKRLDRLFCCTLAYEWPAMALGILFNTNTEAAAASFRRLQEDYHVSHVYNFKKKLEQSQSEHEFIVVRIASSKYASHLLRIDRCVGISSMKPQRSRTPSVSSNTSCSQVSQSSFSVMMEEALDYQIDLHNHCRCFLHNVEGYTQFGQSTCYVLDKMPSTHESHLLRTIEYRGASPQGPNLWNFVHILGNIEDTCMEHRSMVDAQCYWYADMIFTFLESWSKPGEAKVTRHYEVGDNKAIPAPGTLAGVTTYTRNEEELSKIKDSVTKNIRRFNDVAARLIEPEEARRKAAEIERICARKFDEMRNLHGESMDEITKMWSKNIGDITKIVQQRADERVELLTKRLREDEERVGSLIPVIHDVMTEAKAVVLEANTVSARMQEAEARLKEREERWEQLAVRLEKSEIVDHCNVL</sequence>
<evidence type="ECO:0000313" key="2">
    <source>
        <dbReference type="EMBL" id="PFH48646.1"/>
    </source>
</evidence>
<dbReference type="Proteomes" id="UP000242287">
    <property type="component" value="Unassembled WGS sequence"/>
</dbReference>
<name>A0A2A9NLL8_9AGAR</name>
<proteinExistence type="predicted"/>
<keyword evidence="1" id="KW-0175">Coiled coil</keyword>
<keyword evidence="3" id="KW-1185">Reference proteome</keyword>
<evidence type="ECO:0000313" key="3">
    <source>
        <dbReference type="Proteomes" id="UP000242287"/>
    </source>
</evidence>
<protein>
    <submittedName>
        <fullName evidence="2">Uncharacterized protein</fullName>
    </submittedName>
</protein>
<feature type="coiled-coil region" evidence="1">
    <location>
        <begin position="369"/>
        <end position="442"/>
    </location>
</feature>